<dbReference type="NCBIfam" id="TIGR00150">
    <property type="entry name" value="T6A_YjeE"/>
    <property type="match status" value="1"/>
</dbReference>
<name>I7LI91_9CLOT</name>
<dbReference type="PANTHER" id="PTHR33540">
    <property type="entry name" value="TRNA THREONYLCARBAMOYLADENOSINE BIOSYNTHESIS PROTEIN TSAE"/>
    <property type="match status" value="1"/>
</dbReference>
<evidence type="ECO:0000256" key="3">
    <source>
        <dbReference type="ARBA" id="ARBA00019010"/>
    </source>
</evidence>
<dbReference type="PANTHER" id="PTHR33540:SF2">
    <property type="entry name" value="TRNA THREONYLCARBAMOYLADENOSINE BIOSYNTHESIS PROTEIN TSAE"/>
    <property type="match status" value="1"/>
</dbReference>
<dbReference type="Proteomes" id="UP000007652">
    <property type="component" value="Unassembled WGS sequence"/>
</dbReference>
<keyword evidence="4" id="KW-0963">Cytoplasm</keyword>
<dbReference type="InterPro" id="IPR027417">
    <property type="entry name" value="P-loop_NTPase"/>
</dbReference>
<keyword evidence="6" id="KW-0479">Metal-binding</keyword>
<dbReference type="InterPro" id="IPR003442">
    <property type="entry name" value="T6A_TsaE"/>
</dbReference>
<dbReference type="Pfam" id="PF02367">
    <property type="entry name" value="TsaE"/>
    <property type="match status" value="1"/>
</dbReference>
<evidence type="ECO:0000313" key="11">
    <source>
        <dbReference type="EMBL" id="CCJ32762.1"/>
    </source>
</evidence>
<evidence type="ECO:0000256" key="1">
    <source>
        <dbReference type="ARBA" id="ARBA00004496"/>
    </source>
</evidence>
<dbReference type="GO" id="GO:0046872">
    <property type="term" value="F:metal ion binding"/>
    <property type="evidence" value="ECO:0007669"/>
    <property type="project" value="UniProtKB-KW"/>
</dbReference>
<dbReference type="AlphaFoldDB" id="I7LI91"/>
<keyword evidence="7" id="KW-0547">Nucleotide-binding</keyword>
<comment type="similarity">
    <text evidence="2">Belongs to the TsaE family.</text>
</comment>
<dbReference type="GO" id="GO:0005737">
    <property type="term" value="C:cytoplasm"/>
    <property type="evidence" value="ECO:0007669"/>
    <property type="project" value="UniProtKB-SubCell"/>
</dbReference>
<dbReference type="EMBL" id="CAKP01000029">
    <property type="protein sequence ID" value="CCJ32762.1"/>
    <property type="molecule type" value="Genomic_DNA"/>
</dbReference>
<evidence type="ECO:0000256" key="7">
    <source>
        <dbReference type="ARBA" id="ARBA00022741"/>
    </source>
</evidence>
<dbReference type="OrthoDB" id="9815896at2"/>
<evidence type="ECO:0000256" key="6">
    <source>
        <dbReference type="ARBA" id="ARBA00022723"/>
    </source>
</evidence>
<dbReference type="Gene3D" id="3.40.50.300">
    <property type="entry name" value="P-loop containing nucleotide triphosphate hydrolases"/>
    <property type="match status" value="1"/>
</dbReference>
<evidence type="ECO:0000256" key="2">
    <source>
        <dbReference type="ARBA" id="ARBA00007599"/>
    </source>
</evidence>
<evidence type="ECO:0000256" key="9">
    <source>
        <dbReference type="ARBA" id="ARBA00022842"/>
    </source>
</evidence>
<comment type="caution">
    <text evidence="11">The sequence shown here is derived from an EMBL/GenBank/DDBJ whole genome shotgun (WGS) entry which is preliminary data.</text>
</comment>
<evidence type="ECO:0000256" key="4">
    <source>
        <dbReference type="ARBA" id="ARBA00022490"/>
    </source>
</evidence>
<keyword evidence="5" id="KW-0819">tRNA processing</keyword>
<keyword evidence="12" id="KW-1185">Reference proteome</keyword>
<dbReference type="GO" id="GO:0002949">
    <property type="term" value="P:tRNA threonylcarbamoyladenosine modification"/>
    <property type="evidence" value="ECO:0007669"/>
    <property type="project" value="InterPro"/>
</dbReference>
<dbReference type="STRING" id="857293.CAAU_0678"/>
<evidence type="ECO:0000256" key="8">
    <source>
        <dbReference type="ARBA" id="ARBA00022840"/>
    </source>
</evidence>
<accession>I7LI91</accession>
<keyword evidence="9" id="KW-0460">Magnesium</keyword>
<organism evidence="11 12">
    <name type="scientific">Caloramator australicus RC3</name>
    <dbReference type="NCBI Taxonomy" id="857293"/>
    <lineage>
        <taxon>Bacteria</taxon>
        <taxon>Bacillati</taxon>
        <taxon>Bacillota</taxon>
        <taxon>Clostridia</taxon>
        <taxon>Eubacteriales</taxon>
        <taxon>Clostridiaceae</taxon>
        <taxon>Caloramator</taxon>
    </lineage>
</organism>
<keyword evidence="8" id="KW-0067">ATP-binding</keyword>
<proteinExistence type="inferred from homology"/>
<dbReference type="eggNOG" id="COG0802">
    <property type="taxonomic scope" value="Bacteria"/>
</dbReference>
<dbReference type="GO" id="GO:0005524">
    <property type="term" value="F:ATP binding"/>
    <property type="evidence" value="ECO:0007669"/>
    <property type="project" value="UniProtKB-KW"/>
</dbReference>
<evidence type="ECO:0000313" key="12">
    <source>
        <dbReference type="Proteomes" id="UP000007652"/>
    </source>
</evidence>
<sequence>MKVKSNSQEMTFEIGLKIAKLLKKGDVISLNGDLGAGKTHLVKGIAKGLEVHEDITSPTFTIVNEYDGKMPLYHFDVYRISDISELYEIGFEEYIYGEGVSVIEWGNLVEELLPDYTIKINIRILDDNTREIEILNFNKELIL</sequence>
<protein>
    <recommendedName>
        <fullName evidence="3">tRNA threonylcarbamoyladenosine biosynthesis protein TsaE</fullName>
    </recommendedName>
    <alternativeName>
        <fullName evidence="10">t(6)A37 threonylcarbamoyladenosine biosynthesis protein TsaE</fullName>
    </alternativeName>
</protein>
<gene>
    <name evidence="11" type="ORF">CAAU_0678</name>
</gene>
<evidence type="ECO:0000256" key="10">
    <source>
        <dbReference type="ARBA" id="ARBA00032441"/>
    </source>
</evidence>
<comment type="subcellular location">
    <subcellularLocation>
        <location evidence="1">Cytoplasm</location>
    </subcellularLocation>
</comment>
<evidence type="ECO:0000256" key="5">
    <source>
        <dbReference type="ARBA" id="ARBA00022694"/>
    </source>
</evidence>
<dbReference type="RefSeq" id="WP_008908038.1">
    <property type="nucleotide sequence ID" value="NZ_CAKP01000029.1"/>
</dbReference>
<dbReference type="SUPFAM" id="SSF52540">
    <property type="entry name" value="P-loop containing nucleoside triphosphate hydrolases"/>
    <property type="match status" value="1"/>
</dbReference>
<reference evidence="11 12" key="1">
    <citation type="journal article" date="2011" name="J. Bacteriol.">
        <title>Draft genome sequence of Caloramator australicus strain RC3T, a thermoanaerobe from the Great Artesian Basin of Australia.</title>
        <authorList>
            <person name="Ogg C.D."/>
            <person name="Patel B.K.C."/>
        </authorList>
    </citation>
    <scope>NUCLEOTIDE SEQUENCE [LARGE SCALE GENOMIC DNA]</scope>
    <source>
        <strain evidence="11 12">RC3</strain>
    </source>
</reference>